<dbReference type="Proteomes" id="UP000321820">
    <property type="component" value="Chromosome"/>
</dbReference>
<dbReference type="InterPro" id="IPR038695">
    <property type="entry name" value="Saro_0823-like_sf"/>
</dbReference>
<evidence type="ECO:0000313" key="2">
    <source>
        <dbReference type="Proteomes" id="UP000321820"/>
    </source>
</evidence>
<dbReference type="InterPro" id="IPR003795">
    <property type="entry name" value="DUF192"/>
</dbReference>
<dbReference type="Pfam" id="PF02643">
    <property type="entry name" value="DUF192"/>
    <property type="match status" value="1"/>
</dbReference>
<gene>
    <name evidence="1" type="ORF">FTW19_07705</name>
</gene>
<keyword evidence="2" id="KW-1185">Reference proteome</keyword>
<name>A0A5B9E7Z3_9BACT</name>
<dbReference type="AlphaFoldDB" id="A0A5B9E7Z3"/>
<sequence>MALLKWISGIFASHAERPEIHLIVKNITRGTELARCIDVADTSKTRRKGLLGQKKLAQGGGLWIVPCAGIHTFRMQFAIDLVYLSRDKRVRKIRHSVPPWRISLCLLAHSVLELEAGSVCSSGTRRGDRLELPLALHKND</sequence>
<dbReference type="EMBL" id="CP042806">
    <property type="protein sequence ID" value="QEE27889.1"/>
    <property type="molecule type" value="Genomic_DNA"/>
</dbReference>
<dbReference type="Gene3D" id="2.60.120.1140">
    <property type="entry name" value="Protein of unknown function DUF192"/>
    <property type="match status" value="1"/>
</dbReference>
<dbReference type="PANTHER" id="PTHR37953">
    <property type="entry name" value="UPF0127 PROTEIN MJ1496"/>
    <property type="match status" value="1"/>
</dbReference>
<accession>A0A5B9E7Z3</accession>
<evidence type="ECO:0000313" key="1">
    <source>
        <dbReference type="EMBL" id="QEE27889.1"/>
    </source>
</evidence>
<proteinExistence type="predicted"/>
<dbReference type="OrthoDB" id="9813379at2"/>
<reference evidence="1 2" key="1">
    <citation type="submission" date="2019-08" db="EMBL/GenBank/DDBJ databases">
        <title>Complete genome sequence of Terriglobus albidus strain ORNL.</title>
        <authorList>
            <person name="Podar M."/>
        </authorList>
    </citation>
    <scope>NUCLEOTIDE SEQUENCE [LARGE SCALE GENOMIC DNA]</scope>
    <source>
        <strain evidence="1 2">ORNL</strain>
    </source>
</reference>
<dbReference type="PANTHER" id="PTHR37953:SF1">
    <property type="entry name" value="UPF0127 PROTEIN MJ1496"/>
    <property type="match status" value="1"/>
</dbReference>
<dbReference type="KEGG" id="talb:FTW19_07705"/>
<organism evidence="1 2">
    <name type="scientific">Terriglobus albidus</name>
    <dbReference type="NCBI Taxonomy" id="1592106"/>
    <lineage>
        <taxon>Bacteria</taxon>
        <taxon>Pseudomonadati</taxon>
        <taxon>Acidobacteriota</taxon>
        <taxon>Terriglobia</taxon>
        <taxon>Terriglobales</taxon>
        <taxon>Acidobacteriaceae</taxon>
        <taxon>Terriglobus</taxon>
    </lineage>
</organism>
<protein>
    <submittedName>
        <fullName evidence="1">DUF192 domain-containing protein</fullName>
    </submittedName>
</protein>